<sequence>MQLTTIIPADPKQWAGKYGGYLQKVALSKISDHNIARDLVQDTFLAGLEQLPNFKGNSSERTWLTGILLHKVCDFYRKRSLEKAKESHIVNAQINQQARFSNEELFIQKEFLTMLTLKLRKLPHLWSTVFKMKYLEEAPTDQICLKLGITSSNFWTITHRSKLQLRNYFQKTG</sequence>
<gene>
    <name evidence="7" type="ORF">EWM62_14895</name>
</gene>
<dbReference type="OrthoDB" id="9782108at2"/>
<evidence type="ECO:0000259" key="6">
    <source>
        <dbReference type="Pfam" id="PF04542"/>
    </source>
</evidence>
<dbReference type="Gene3D" id="1.10.1740.10">
    <property type="match status" value="1"/>
</dbReference>
<keyword evidence="3" id="KW-0731">Sigma factor</keyword>
<dbReference type="InterPro" id="IPR013324">
    <property type="entry name" value="RNA_pol_sigma_r3/r4-like"/>
</dbReference>
<proteinExistence type="inferred from homology"/>
<dbReference type="InterPro" id="IPR039425">
    <property type="entry name" value="RNA_pol_sigma-70-like"/>
</dbReference>
<dbReference type="SUPFAM" id="SSF88659">
    <property type="entry name" value="Sigma3 and sigma4 domains of RNA polymerase sigma factors"/>
    <property type="match status" value="1"/>
</dbReference>
<dbReference type="InterPro" id="IPR007627">
    <property type="entry name" value="RNA_pol_sigma70_r2"/>
</dbReference>
<evidence type="ECO:0000256" key="4">
    <source>
        <dbReference type="ARBA" id="ARBA00023125"/>
    </source>
</evidence>
<evidence type="ECO:0000256" key="2">
    <source>
        <dbReference type="ARBA" id="ARBA00023015"/>
    </source>
</evidence>
<protein>
    <submittedName>
        <fullName evidence="7">Sigma-70 family RNA polymerase sigma factor</fullName>
    </submittedName>
</protein>
<dbReference type="GO" id="GO:0006352">
    <property type="term" value="P:DNA-templated transcription initiation"/>
    <property type="evidence" value="ECO:0007669"/>
    <property type="project" value="InterPro"/>
</dbReference>
<dbReference type="InterPro" id="IPR014284">
    <property type="entry name" value="RNA_pol_sigma-70_dom"/>
</dbReference>
<dbReference type="InterPro" id="IPR013325">
    <property type="entry name" value="RNA_pol_sigma_r2"/>
</dbReference>
<dbReference type="GO" id="GO:0016987">
    <property type="term" value="F:sigma factor activity"/>
    <property type="evidence" value="ECO:0007669"/>
    <property type="project" value="UniProtKB-KW"/>
</dbReference>
<dbReference type="GO" id="GO:0003677">
    <property type="term" value="F:DNA binding"/>
    <property type="evidence" value="ECO:0007669"/>
    <property type="project" value="UniProtKB-KW"/>
</dbReference>
<keyword evidence="4" id="KW-0238">DNA-binding</keyword>
<name>A0A4Q5LLK2_9SPHI</name>
<dbReference type="PANTHER" id="PTHR43133">
    <property type="entry name" value="RNA POLYMERASE ECF-TYPE SIGMA FACTO"/>
    <property type="match status" value="1"/>
</dbReference>
<dbReference type="SUPFAM" id="SSF88946">
    <property type="entry name" value="Sigma2 domain of RNA polymerase sigma factors"/>
    <property type="match status" value="1"/>
</dbReference>
<keyword evidence="5" id="KW-0804">Transcription</keyword>
<dbReference type="Pfam" id="PF04542">
    <property type="entry name" value="Sigma70_r2"/>
    <property type="match status" value="1"/>
</dbReference>
<comment type="caution">
    <text evidence="7">The sequence shown here is derived from an EMBL/GenBank/DDBJ whole genome shotgun (WGS) entry which is preliminary data.</text>
</comment>
<keyword evidence="8" id="KW-1185">Reference proteome</keyword>
<dbReference type="EMBL" id="SEWG01000005">
    <property type="protein sequence ID" value="RYU89599.1"/>
    <property type="molecule type" value="Genomic_DNA"/>
</dbReference>
<evidence type="ECO:0000313" key="7">
    <source>
        <dbReference type="EMBL" id="RYU89599.1"/>
    </source>
</evidence>
<evidence type="ECO:0000313" key="8">
    <source>
        <dbReference type="Proteomes" id="UP000293331"/>
    </source>
</evidence>
<reference evidence="7 8" key="1">
    <citation type="submission" date="2019-02" db="EMBL/GenBank/DDBJ databases">
        <title>Bacterial novel species Mucilaginibacter sp. 17JY9-4 isolated from soil.</title>
        <authorList>
            <person name="Jung H.-Y."/>
        </authorList>
    </citation>
    <scope>NUCLEOTIDE SEQUENCE [LARGE SCALE GENOMIC DNA]</scope>
    <source>
        <strain evidence="7 8">17JY9-4</strain>
    </source>
</reference>
<evidence type="ECO:0000256" key="3">
    <source>
        <dbReference type="ARBA" id="ARBA00023082"/>
    </source>
</evidence>
<evidence type="ECO:0000256" key="1">
    <source>
        <dbReference type="ARBA" id="ARBA00010641"/>
    </source>
</evidence>
<dbReference type="PANTHER" id="PTHR43133:SF8">
    <property type="entry name" value="RNA POLYMERASE SIGMA FACTOR HI_1459-RELATED"/>
    <property type="match status" value="1"/>
</dbReference>
<dbReference type="Proteomes" id="UP000293331">
    <property type="component" value="Unassembled WGS sequence"/>
</dbReference>
<organism evidence="7 8">
    <name type="scientific">Mucilaginibacter terrigena</name>
    <dbReference type="NCBI Taxonomy" id="2492395"/>
    <lineage>
        <taxon>Bacteria</taxon>
        <taxon>Pseudomonadati</taxon>
        <taxon>Bacteroidota</taxon>
        <taxon>Sphingobacteriia</taxon>
        <taxon>Sphingobacteriales</taxon>
        <taxon>Sphingobacteriaceae</taxon>
        <taxon>Mucilaginibacter</taxon>
    </lineage>
</organism>
<keyword evidence="2" id="KW-0805">Transcription regulation</keyword>
<comment type="similarity">
    <text evidence="1">Belongs to the sigma-70 factor family. ECF subfamily.</text>
</comment>
<accession>A0A4Q5LLK2</accession>
<evidence type="ECO:0000256" key="5">
    <source>
        <dbReference type="ARBA" id="ARBA00023163"/>
    </source>
</evidence>
<feature type="domain" description="RNA polymerase sigma-70 region 2" evidence="6">
    <location>
        <begin position="18"/>
        <end position="80"/>
    </location>
</feature>
<dbReference type="NCBIfam" id="TIGR02937">
    <property type="entry name" value="sigma70-ECF"/>
    <property type="match status" value="1"/>
</dbReference>
<dbReference type="AlphaFoldDB" id="A0A4Q5LLK2"/>